<dbReference type="AlphaFoldDB" id="A0A5B7HLU6"/>
<protein>
    <submittedName>
        <fullName evidence="1">Uncharacterized protein</fullName>
    </submittedName>
</protein>
<name>A0A5B7HLU6_PORTR</name>
<keyword evidence="2" id="KW-1185">Reference proteome</keyword>
<sequence length="74" mass="7897">MTVRPAALDPCVPSVSVAVSEAVRHRRVSHKDSAIGVCCFFKSSTATTSQGHFHAWRSQAGVPMVLRSRTSGSV</sequence>
<dbReference type="EMBL" id="VSRR010031956">
    <property type="protein sequence ID" value="MPC70916.1"/>
    <property type="molecule type" value="Genomic_DNA"/>
</dbReference>
<accession>A0A5B7HLU6</accession>
<gene>
    <name evidence="1" type="ORF">E2C01_065178</name>
</gene>
<reference evidence="1 2" key="1">
    <citation type="submission" date="2019-05" db="EMBL/GenBank/DDBJ databases">
        <title>Another draft genome of Portunus trituberculatus and its Hox gene families provides insights of decapod evolution.</title>
        <authorList>
            <person name="Jeong J.-H."/>
            <person name="Song I."/>
            <person name="Kim S."/>
            <person name="Choi T."/>
            <person name="Kim D."/>
            <person name="Ryu S."/>
            <person name="Kim W."/>
        </authorList>
    </citation>
    <scope>NUCLEOTIDE SEQUENCE [LARGE SCALE GENOMIC DNA]</scope>
    <source>
        <tissue evidence="1">Muscle</tissue>
    </source>
</reference>
<evidence type="ECO:0000313" key="1">
    <source>
        <dbReference type="EMBL" id="MPC70916.1"/>
    </source>
</evidence>
<comment type="caution">
    <text evidence="1">The sequence shown here is derived from an EMBL/GenBank/DDBJ whole genome shotgun (WGS) entry which is preliminary data.</text>
</comment>
<evidence type="ECO:0000313" key="2">
    <source>
        <dbReference type="Proteomes" id="UP000324222"/>
    </source>
</evidence>
<dbReference type="Proteomes" id="UP000324222">
    <property type="component" value="Unassembled WGS sequence"/>
</dbReference>
<organism evidence="1 2">
    <name type="scientific">Portunus trituberculatus</name>
    <name type="common">Swimming crab</name>
    <name type="synonym">Neptunus trituberculatus</name>
    <dbReference type="NCBI Taxonomy" id="210409"/>
    <lineage>
        <taxon>Eukaryota</taxon>
        <taxon>Metazoa</taxon>
        <taxon>Ecdysozoa</taxon>
        <taxon>Arthropoda</taxon>
        <taxon>Crustacea</taxon>
        <taxon>Multicrustacea</taxon>
        <taxon>Malacostraca</taxon>
        <taxon>Eumalacostraca</taxon>
        <taxon>Eucarida</taxon>
        <taxon>Decapoda</taxon>
        <taxon>Pleocyemata</taxon>
        <taxon>Brachyura</taxon>
        <taxon>Eubrachyura</taxon>
        <taxon>Portunoidea</taxon>
        <taxon>Portunidae</taxon>
        <taxon>Portuninae</taxon>
        <taxon>Portunus</taxon>
    </lineage>
</organism>
<proteinExistence type="predicted"/>